<reference evidence="6 7" key="1">
    <citation type="submission" date="2020-08" db="EMBL/GenBank/DDBJ databases">
        <title>A Genomic Blueprint of the Chicken Gut Microbiome.</title>
        <authorList>
            <person name="Gilroy R."/>
            <person name="Ravi A."/>
            <person name="Getino M."/>
            <person name="Pursley I."/>
            <person name="Horton D.L."/>
            <person name="Alikhan N.-F."/>
            <person name="Baker D."/>
            <person name="Gharbi K."/>
            <person name="Hall N."/>
            <person name="Watson M."/>
            <person name="Adriaenssens E.M."/>
            <person name="Foster-Nyarko E."/>
            <person name="Jarju S."/>
            <person name="Secka A."/>
            <person name="Antonio M."/>
            <person name="Oren A."/>
            <person name="Chaudhuri R."/>
            <person name="La Ragione R.M."/>
            <person name="Hildebrand F."/>
            <person name="Pallen M.J."/>
        </authorList>
    </citation>
    <scope>NUCLEOTIDE SEQUENCE [LARGE SCALE GENOMIC DNA]</scope>
    <source>
        <strain evidence="6 7">Sa1CUA4</strain>
    </source>
</reference>
<feature type="domain" description="Histidine kinase/HSP90-like ATPase" evidence="5">
    <location>
        <begin position="323"/>
        <end position="407"/>
    </location>
</feature>
<keyword evidence="3" id="KW-0902">Two-component regulatory system</keyword>
<accession>A0ABR8WYX6</accession>
<dbReference type="Gene3D" id="3.30.565.10">
    <property type="entry name" value="Histidine kinase-like ATPase, C-terminal domain"/>
    <property type="match status" value="1"/>
</dbReference>
<proteinExistence type="predicted"/>
<evidence type="ECO:0000313" key="6">
    <source>
        <dbReference type="EMBL" id="MBD8022268.1"/>
    </source>
</evidence>
<organism evidence="6 7">
    <name type="scientific">Microbacterium gallinarum</name>
    <dbReference type="NCBI Taxonomy" id="2762209"/>
    <lineage>
        <taxon>Bacteria</taxon>
        <taxon>Bacillati</taxon>
        <taxon>Actinomycetota</taxon>
        <taxon>Actinomycetes</taxon>
        <taxon>Micrococcales</taxon>
        <taxon>Microbacteriaceae</taxon>
        <taxon>Microbacterium</taxon>
    </lineage>
</organism>
<dbReference type="GO" id="GO:0005524">
    <property type="term" value="F:ATP binding"/>
    <property type="evidence" value="ECO:0007669"/>
    <property type="project" value="UniProtKB-KW"/>
</dbReference>
<keyword evidence="6" id="KW-0547">Nucleotide-binding</keyword>
<feature type="transmembrane region" description="Helical" evidence="4">
    <location>
        <begin position="37"/>
        <end position="59"/>
    </location>
</feature>
<name>A0ABR8WYX6_9MICO</name>
<dbReference type="PANTHER" id="PTHR24421:SF61">
    <property type="entry name" value="OXYGEN SENSOR HISTIDINE KINASE NREB"/>
    <property type="match status" value="1"/>
</dbReference>
<feature type="transmembrane region" description="Helical" evidence="4">
    <location>
        <begin position="71"/>
        <end position="88"/>
    </location>
</feature>
<protein>
    <submittedName>
        <fullName evidence="6">ATP-binding protein</fullName>
    </submittedName>
</protein>
<dbReference type="InterPro" id="IPR003594">
    <property type="entry name" value="HATPase_dom"/>
</dbReference>
<dbReference type="Pfam" id="PF02518">
    <property type="entry name" value="HATPase_c"/>
    <property type="match status" value="1"/>
</dbReference>
<dbReference type="InterPro" id="IPR036890">
    <property type="entry name" value="HATPase_C_sf"/>
</dbReference>
<dbReference type="RefSeq" id="WP_191763582.1">
    <property type="nucleotide sequence ID" value="NZ_JACSPM010000001.1"/>
</dbReference>
<keyword evidence="2" id="KW-0418">Kinase</keyword>
<keyword evidence="4" id="KW-1133">Transmembrane helix</keyword>
<feature type="transmembrane region" description="Helical" evidence="4">
    <location>
        <begin position="126"/>
        <end position="146"/>
    </location>
</feature>
<evidence type="ECO:0000256" key="2">
    <source>
        <dbReference type="ARBA" id="ARBA00022777"/>
    </source>
</evidence>
<comment type="caution">
    <text evidence="6">The sequence shown here is derived from an EMBL/GenBank/DDBJ whole genome shotgun (WGS) entry which is preliminary data.</text>
</comment>
<dbReference type="PANTHER" id="PTHR24421">
    <property type="entry name" value="NITRATE/NITRITE SENSOR PROTEIN NARX-RELATED"/>
    <property type="match status" value="1"/>
</dbReference>
<feature type="transmembrane region" description="Helical" evidence="4">
    <location>
        <begin position="180"/>
        <end position="201"/>
    </location>
</feature>
<gene>
    <name evidence="6" type="ORF">H9622_01525</name>
</gene>
<dbReference type="InterPro" id="IPR050482">
    <property type="entry name" value="Sensor_HK_TwoCompSys"/>
</dbReference>
<evidence type="ECO:0000256" key="1">
    <source>
        <dbReference type="ARBA" id="ARBA00022679"/>
    </source>
</evidence>
<keyword evidence="4" id="KW-0472">Membrane</keyword>
<keyword evidence="6" id="KW-0067">ATP-binding</keyword>
<keyword evidence="4" id="KW-0812">Transmembrane</keyword>
<feature type="transmembrane region" description="Helical" evidence="4">
    <location>
        <begin position="153"/>
        <end position="174"/>
    </location>
</feature>
<evidence type="ECO:0000313" key="7">
    <source>
        <dbReference type="Proteomes" id="UP000602532"/>
    </source>
</evidence>
<dbReference type="Proteomes" id="UP000602532">
    <property type="component" value="Unassembled WGS sequence"/>
</dbReference>
<dbReference type="SUPFAM" id="SSF55874">
    <property type="entry name" value="ATPase domain of HSP90 chaperone/DNA topoisomerase II/histidine kinase"/>
    <property type="match status" value="1"/>
</dbReference>
<dbReference type="EMBL" id="JACSPM010000001">
    <property type="protein sequence ID" value="MBD8022268.1"/>
    <property type="molecule type" value="Genomic_DNA"/>
</dbReference>
<sequence length="414" mass="43285">MASDAPAVLDSAWGHIPHSREATAGIGSFTRTRVERIISIVAGFGSLVLGVQAFLTALAPSDEQPGWHEPLVVAVFAPLAVMILACFIGRGVRIAAGVFAFVYVLALIAWPIATAGSDPPATPQPWIWYLVNIATLAAVLAFPFPLQIVWTVLAPLLFGLVRLIQGGFATEFWFANGLDVSFALILGGVILTLGWVFRSVAANVDETRARAVSSYAQAAAADAAEQERIAVAALMHDSVLAALIAAERADTPRAQTLAVAMAREALTRLANTEQDAHEGPDEPRDGHSIADDIDAAANELGADLLVDRVIAADGPQIPGRVARALVLAATQAIANALQHAGGAGLTVSVEAAGDFVHVEVRDLGEGFDLDDVPDDRLGIRASIFARVAAVGGSADIDSGRHGTTVRLDWEGTPE</sequence>
<keyword evidence="7" id="KW-1185">Reference proteome</keyword>
<feature type="transmembrane region" description="Helical" evidence="4">
    <location>
        <begin position="95"/>
        <end position="114"/>
    </location>
</feature>
<evidence type="ECO:0000256" key="3">
    <source>
        <dbReference type="ARBA" id="ARBA00023012"/>
    </source>
</evidence>
<evidence type="ECO:0000259" key="5">
    <source>
        <dbReference type="Pfam" id="PF02518"/>
    </source>
</evidence>
<evidence type="ECO:0000256" key="4">
    <source>
        <dbReference type="SAM" id="Phobius"/>
    </source>
</evidence>
<keyword evidence="1" id="KW-0808">Transferase</keyword>